<keyword evidence="2" id="KW-1185">Reference proteome</keyword>
<dbReference type="Proteomes" id="UP000004095">
    <property type="component" value="Unassembled WGS sequence"/>
</dbReference>
<sequence>MSWFHPSPTPVTNAPCSAKQIVRKGISSLPKGFTFLKGYPVNGLGGKKKKIEYSYILSRNSKYLISLARKGRKNEGLKITLLNSRKKAIATSYVEGKYYDAIQYTCQRTGIYYIRFTYDTKKTSDYCSGGVLSFRR</sequence>
<organism evidence="1 2">
    <name type="scientific">Microscilla marina ATCC 23134</name>
    <dbReference type="NCBI Taxonomy" id="313606"/>
    <lineage>
        <taxon>Bacteria</taxon>
        <taxon>Pseudomonadati</taxon>
        <taxon>Bacteroidota</taxon>
        <taxon>Cytophagia</taxon>
        <taxon>Cytophagales</taxon>
        <taxon>Microscillaceae</taxon>
        <taxon>Microscilla</taxon>
    </lineage>
</organism>
<comment type="caution">
    <text evidence="1">The sequence shown here is derived from an EMBL/GenBank/DDBJ whole genome shotgun (WGS) entry which is preliminary data.</text>
</comment>
<accession>A1ZS41</accession>
<reference evidence="1 2" key="1">
    <citation type="submission" date="2007-01" db="EMBL/GenBank/DDBJ databases">
        <authorList>
            <person name="Haygood M."/>
            <person name="Podell S."/>
            <person name="Anderson C."/>
            <person name="Hopkinson B."/>
            <person name="Roe K."/>
            <person name="Barbeau K."/>
            <person name="Gaasterland T."/>
            <person name="Ferriera S."/>
            <person name="Johnson J."/>
            <person name="Kravitz S."/>
            <person name="Beeson K."/>
            <person name="Sutton G."/>
            <person name="Rogers Y.-H."/>
            <person name="Friedman R."/>
            <person name="Frazier M."/>
            <person name="Venter J.C."/>
        </authorList>
    </citation>
    <scope>NUCLEOTIDE SEQUENCE [LARGE SCALE GENOMIC DNA]</scope>
    <source>
        <strain evidence="1 2">ATCC 23134</strain>
    </source>
</reference>
<gene>
    <name evidence="1" type="ORF">M23134_00730</name>
</gene>
<evidence type="ECO:0008006" key="3">
    <source>
        <dbReference type="Google" id="ProtNLM"/>
    </source>
</evidence>
<dbReference type="eggNOG" id="ENOG50339BJ">
    <property type="taxonomic scope" value="Bacteria"/>
</dbReference>
<protein>
    <recommendedName>
        <fullName evidence="3">Bacterial pre-peptidase C-terminal domain family</fullName>
    </recommendedName>
</protein>
<dbReference type="EMBL" id="AAWS01000030">
    <property type="protein sequence ID" value="EAY26764.1"/>
    <property type="molecule type" value="Genomic_DNA"/>
</dbReference>
<dbReference type="AlphaFoldDB" id="A1ZS41"/>
<name>A1ZS41_MICM2</name>
<proteinExistence type="predicted"/>
<evidence type="ECO:0000313" key="1">
    <source>
        <dbReference type="EMBL" id="EAY26764.1"/>
    </source>
</evidence>
<evidence type="ECO:0000313" key="2">
    <source>
        <dbReference type="Proteomes" id="UP000004095"/>
    </source>
</evidence>